<proteinExistence type="predicted"/>
<organism evidence="2 3">
    <name type="scientific">Mycobacterium parmense</name>
    <dbReference type="NCBI Taxonomy" id="185642"/>
    <lineage>
        <taxon>Bacteria</taxon>
        <taxon>Bacillati</taxon>
        <taxon>Actinomycetota</taxon>
        <taxon>Actinomycetes</taxon>
        <taxon>Mycobacteriales</taxon>
        <taxon>Mycobacteriaceae</taxon>
        <taxon>Mycobacterium</taxon>
        <taxon>Mycobacterium simiae complex</taxon>
    </lineage>
</organism>
<evidence type="ECO:0000313" key="2">
    <source>
        <dbReference type="EMBL" id="BBZ46182.1"/>
    </source>
</evidence>
<dbReference type="AlphaFoldDB" id="A0A7I7YXW0"/>
<gene>
    <name evidence="2" type="ORF">MPRM_34630</name>
</gene>
<evidence type="ECO:0000256" key="1">
    <source>
        <dbReference type="SAM" id="MobiDB-lite"/>
    </source>
</evidence>
<dbReference type="Proteomes" id="UP000467105">
    <property type="component" value="Chromosome"/>
</dbReference>
<feature type="region of interest" description="Disordered" evidence="1">
    <location>
        <begin position="46"/>
        <end position="82"/>
    </location>
</feature>
<evidence type="ECO:0000313" key="3">
    <source>
        <dbReference type="Proteomes" id="UP000467105"/>
    </source>
</evidence>
<reference evidence="2 3" key="1">
    <citation type="journal article" date="2019" name="Emerg. Microbes Infect.">
        <title>Comprehensive subspecies identification of 175 nontuberculous mycobacteria species based on 7547 genomic profiles.</title>
        <authorList>
            <person name="Matsumoto Y."/>
            <person name="Kinjo T."/>
            <person name="Motooka D."/>
            <person name="Nabeya D."/>
            <person name="Jung N."/>
            <person name="Uechi K."/>
            <person name="Horii T."/>
            <person name="Iida T."/>
            <person name="Fujita J."/>
            <person name="Nakamura S."/>
        </authorList>
    </citation>
    <scope>NUCLEOTIDE SEQUENCE [LARGE SCALE GENOMIC DNA]</scope>
    <source>
        <strain evidence="2 3">JCM 14742</strain>
    </source>
</reference>
<accession>A0A7I7YXW0</accession>
<sequence length="82" mass="8539">MTPETVRLAQWPVMTTELETPLTLTMLALQAMVRCSLMPETLTRAPGAGAADVDGPRGTVAGDVARPGTVGGDAMVDRTPES</sequence>
<dbReference type="EMBL" id="AP022614">
    <property type="protein sequence ID" value="BBZ46182.1"/>
    <property type="molecule type" value="Genomic_DNA"/>
</dbReference>
<feature type="compositionally biased region" description="Low complexity" evidence="1">
    <location>
        <begin position="46"/>
        <end position="58"/>
    </location>
</feature>
<keyword evidence="3" id="KW-1185">Reference proteome</keyword>
<protein>
    <submittedName>
        <fullName evidence="2">Uncharacterized protein</fullName>
    </submittedName>
</protein>
<name>A0A7I7YXW0_9MYCO</name>